<dbReference type="STRING" id="52586.A0A0B1NYA8"/>
<keyword evidence="2" id="KW-1185">Reference proteome</keyword>
<proteinExistence type="predicted"/>
<evidence type="ECO:0000313" key="2">
    <source>
        <dbReference type="Proteomes" id="UP000030854"/>
    </source>
</evidence>
<comment type="caution">
    <text evidence="1">The sequence shown here is derived from an EMBL/GenBank/DDBJ whole genome shotgun (WGS) entry which is preliminary data.</text>
</comment>
<dbReference type="EMBL" id="JNVN01002983">
    <property type="protein sequence ID" value="KHJ31337.1"/>
    <property type="molecule type" value="Genomic_DNA"/>
</dbReference>
<gene>
    <name evidence="1" type="ORF">EV44_g3453</name>
</gene>
<protein>
    <submittedName>
        <fullName evidence="1">Uncharacterized protein</fullName>
    </submittedName>
</protein>
<reference evidence="1 2" key="1">
    <citation type="journal article" date="2014" name="BMC Genomics">
        <title>Adaptive genomic structural variation in the grape powdery mildew pathogen, Erysiphe necator.</title>
        <authorList>
            <person name="Jones L."/>
            <person name="Riaz S."/>
            <person name="Morales-Cruz A."/>
            <person name="Amrine K.C."/>
            <person name="McGuire B."/>
            <person name="Gubler W.D."/>
            <person name="Walker M.A."/>
            <person name="Cantu D."/>
        </authorList>
    </citation>
    <scope>NUCLEOTIDE SEQUENCE [LARGE SCALE GENOMIC DNA]</scope>
    <source>
        <strain evidence="2">c</strain>
    </source>
</reference>
<accession>A0A0B1NYA8</accession>
<dbReference type="Proteomes" id="UP000030854">
    <property type="component" value="Unassembled WGS sequence"/>
</dbReference>
<dbReference type="AlphaFoldDB" id="A0A0B1NYA8"/>
<evidence type="ECO:0000313" key="1">
    <source>
        <dbReference type="EMBL" id="KHJ31337.1"/>
    </source>
</evidence>
<sequence>MITACQGVPACKYAVVDPPENLGALLNKLQSSVIAYDKENSEQIAFFTDRRYFKNQGSRSNRYSPVSNNLKPRCNVCQKENCRSWNHTEQEKETCKTKFRNMIKSRLNSRPFNDKHFQDRFRQYIMDCEFSDIDNGEVQEEELTEVFSSLVIDMQINHDYFPIDNDKENLTTYFSTYGEIDLRNAVSTTSELANKIYIHSVTKIDNTSNVPSE</sequence>
<dbReference type="HOGENOM" id="CLU_1295258_0_0_1"/>
<name>A0A0B1NYA8_UNCNE</name>
<organism evidence="1 2">
    <name type="scientific">Uncinula necator</name>
    <name type="common">Grape powdery mildew</name>
    <dbReference type="NCBI Taxonomy" id="52586"/>
    <lineage>
        <taxon>Eukaryota</taxon>
        <taxon>Fungi</taxon>
        <taxon>Dikarya</taxon>
        <taxon>Ascomycota</taxon>
        <taxon>Pezizomycotina</taxon>
        <taxon>Leotiomycetes</taxon>
        <taxon>Erysiphales</taxon>
        <taxon>Erysiphaceae</taxon>
        <taxon>Erysiphe</taxon>
    </lineage>
</organism>